<feature type="chain" id="PRO_5032892000" description="Secreted protein" evidence="1">
    <location>
        <begin position="24"/>
        <end position="255"/>
    </location>
</feature>
<evidence type="ECO:0000256" key="1">
    <source>
        <dbReference type="SAM" id="SignalP"/>
    </source>
</evidence>
<dbReference type="EMBL" id="NMUH01004581">
    <property type="protein sequence ID" value="MQM10120.1"/>
    <property type="molecule type" value="Genomic_DNA"/>
</dbReference>
<evidence type="ECO:0000313" key="3">
    <source>
        <dbReference type="Proteomes" id="UP000652761"/>
    </source>
</evidence>
<organism evidence="2 3">
    <name type="scientific">Colocasia esculenta</name>
    <name type="common">Wild taro</name>
    <name type="synonym">Arum esculentum</name>
    <dbReference type="NCBI Taxonomy" id="4460"/>
    <lineage>
        <taxon>Eukaryota</taxon>
        <taxon>Viridiplantae</taxon>
        <taxon>Streptophyta</taxon>
        <taxon>Embryophyta</taxon>
        <taxon>Tracheophyta</taxon>
        <taxon>Spermatophyta</taxon>
        <taxon>Magnoliopsida</taxon>
        <taxon>Liliopsida</taxon>
        <taxon>Araceae</taxon>
        <taxon>Aroideae</taxon>
        <taxon>Colocasieae</taxon>
        <taxon>Colocasia</taxon>
    </lineage>
</organism>
<accession>A0A843X3H3</accession>
<protein>
    <recommendedName>
        <fullName evidence="4">Secreted protein</fullName>
    </recommendedName>
</protein>
<keyword evidence="1" id="KW-0732">Signal</keyword>
<evidence type="ECO:0008006" key="4">
    <source>
        <dbReference type="Google" id="ProtNLM"/>
    </source>
</evidence>
<keyword evidence="3" id="KW-1185">Reference proteome</keyword>
<proteinExistence type="predicted"/>
<feature type="signal peptide" evidence="1">
    <location>
        <begin position="1"/>
        <end position="23"/>
    </location>
</feature>
<comment type="caution">
    <text evidence="2">The sequence shown here is derived from an EMBL/GenBank/DDBJ whole genome shotgun (WGS) entry which is preliminary data.</text>
</comment>
<name>A0A843X3H3_COLES</name>
<dbReference type="AlphaFoldDB" id="A0A843X3H3"/>
<dbReference type="Proteomes" id="UP000652761">
    <property type="component" value="Unassembled WGS sequence"/>
</dbReference>
<reference evidence="2" key="1">
    <citation type="submission" date="2017-07" db="EMBL/GenBank/DDBJ databases">
        <title>Taro Niue Genome Assembly and Annotation.</title>
        <authorList>
            <person name="Atibalentja N."/>
            <person name="Keating K."/>
            <person name="Fields C.J."/>
        </authorList>
    </citation>
    <scope>NUCLEOTIDE SEQUENCE</scope>
    <source>
        <strain evidence="2">Niue_2</strain>
        <tissue evidence="2">Leaf</tissue>
    </source>
</reference>
<sequence length="255" mass="27464">MQTLLSSSFFSFLLPSFPLRGGGAPSLFLRCWAWGGVSVLVAERWSDVDLGDHEITTGWLSRYQSEGDVYPVLLGFREGCRACLCLLVCLGYKPAVLFACCGCLACSQFRSVLGTQGLVRCRGFIITWTPSPRAYLREFSERQDSVAGEQGSGRCVILLAASGGGLVALAPSCCFHNLFLGAVRGSTGGRACGETSFSRGCSVSLVVTPVYAFLTSWRCVPRVDSASCLTLLFLRESRLARPWLQVVALLCSAAL</sequence>
<evidence type="ECO:0000313" key="2">
    <source>
        <dbReference type="EMBL" id="MQM10120.1"/>
    </source>
</evidence>
<gene>
    <name evidence="2" type="ORF">Taro_043008</name>
</gene>